<feature type="transmembrane region" description="Helical" evidence="1">
    <location>
        <begin position="211"/>
        <end position="232"/>
    </location>
</feature>
<feature type="transmembrane region" description="Helical" evidence="1">
    <location>
        <begin position="124"/>
        <end position="153"/>
    </location>
</feature>
<evidence type="ECO:0000256" key="1">
    <source>
        <dbReference type="SAM" id="Phobius"/>
    </source>
</evidence>
<keyword evidence="1" id="KW-0472">Membrane</keyword>
<organism evidence="2 3">
    <name type="scientific">Caldicellulosiruptor naganoensis</name>
    <dbReference type="NCBI Taxonomy" id="29324"/>
    <lineage>
        <taxon>Bacteria</taxon>
        <taxon>Bacillati</taxon>
        <taxon>Bacillota</taxon>
        <taxon>Bacillota incertae sedis</taxon>
        <taxon>Caldicellulosiruptorales</taxon>
        <taxon>Caldicellulosiruptoraceae</taxon>
        <taxon>Caldicellulosiruptor</taxon>
    </lineage>
</organism>
<feature type="transmembrane region" description="Helical" evidence="1">
    <location>
        <begin position="173"/>
        <end position="191"/>
    </location>
</feature>
<dbReference type="RefSeq" id="WP_235374833.1">
    <property type="nucleotide sequence ID" value="NZ_CP113864.1"/>
</dbReference>
<protein>
    <recommendedName>
        <fullName evidence="4">Virulence factor MVIN family protein</fullName>
    </recommendedName>
</protein>
<feature type="transmembrane region" description="Helical" evidence="1">
    <location>
        <begin position="84"/>
        <end position="104"/>
    </location>
</feature>
<gene>
    <name evidence="2" type="ORF">OTJ99_001888</name>
</gene>
<proteinExistence type="predicted"/>
<dbReference type="EMBL" id="CP113864">
    <property type="protein sequence ID" value="WAM31076.1"/>
    <property type="molecule type" value="Genomic_DNA"/>
</dbReference>
<feature type="transmembrane region" description="Helical" evidence="1">
    <location>
        <begin position="298"/>
        <end position="318"/>
    </location>
</feature>
<evidence type="ECO:0000313" key="3">
    <source>
        <dbReference type="Proteomes" id="UP001164745"/>
    </source>
</evidence>
<accession>A0ABY7BG46</accession>
<dbReference type="Proteomes" id="UP001164745">
    <property type="component" value="Chromosome"/>
</dbReference>
<feature type="transmembrane region" description="Helical" evidence="1">
    <location>
        <begin position="266"/>
        <end position="286"/>
    </location>
</feature>
<reference evidence="2" key="1">
    <citation type="submission" date="2022-12" db="EMBL/GenBank/DDBJ databases">
        <authorList>
            <person name="Bing R.G."/>
            <person name="Willard D.J."/>
            <person name="Manesh M.J.H."/>
            <person name="Laemthong T."/>
            <person name="Crosby J.R."/>
            <person name="Kelly R.M."/>
        </authorList>
    </citation>
    <scope>NUCLEOTIDE SEQUENCE</scope>
    <source>
        <strain evidence="2">DSM 8991</strain>
    </source>
</reference>
<keyword evidence="1" id="KW-0812">Transmembrane</keyword>
<evidence type="ECO:0008006" key="4">
    <source>
        <dbReference type="Google" id="ProtNLM"/>
    </source>
</evidence>
<sequence length="319" mass="35788">MQNPSPPAFAEVFENLMRLSIMCPLFLNLDKTASFETKLFLTFLGILLGEFSSCGFLIAAYKIRFSKNTLKINLTDLVEIPSKIYKTSIPLATIGVIGMIFQSLENMIIPKLFELIGMENSQAISVYGIINGMSFPAALLPLVIINSLSIIIIPTLSEIKGYDKTLNSRINSFIFTTLIVSLPTTCIFLLYPVEICASLYKNQLAGSYLKHIAPAIVFYYISVTLSSILNALGEVVFNFVQSTILIIIRLLLYIPSILIFKNELPYIWITNMFALISCIVMIEKISNLKLKFTLEKDTVVSLLFLACFCLFVILVIFYI</sequence>
<keyword evidence="3" id="KW-1185">Reference proteome</keyword>
<name>A0ABY7BG46_9FIRM</name>
<feature type="transmembrane region" description="Helical" evidence="1">
    <location>
        <begin position="239"/>
        <end position="260"/>
    </location>
</feature>
<feature type="transmembrane region" description="Helical" evidence="1">
    <location>
        <begin position="39"/>
        <end position="63"/>
    </location>
</feature>
<keyword evidence="1" id="KW-1133">Transmembrane helix</keyword>
<evidence type="ECO:0000313" key="2">
    <source>
        <dbReference type="EMBL" id="WAM31076.1"/>
    </source>
</evidence>